<dbReference type="EMBL" id="NMUH01003934">
    <property type="protein sequence ID" value="MQM07692.1"/>
    <property type="molecule type" value="Genomic_DNA"/>
</dbReference>
<accession>A0A843WC43</accession>
<gene>
    <name evidence="2" type="ORF">Taro_040534</name>
</gene>
<dbReference type="AlphaFoldDB" id="A0A843WC43"/>
<evidence type="ECO:0000256" key="1">
    <source>
        <dbReference type="SAM" id="MobiDB-lite"/>
    </source>
</evidence>
<name>A0A843WC43_COLES</name>
<protein>
    <submittedName>
        <fullName evidence="2">Uncharacterized protein</fullName>
    </submittedName>
</protein>
<evidence type="ECO:0000313" key="3">
    <source>
        <dbReference type="Proteomes" id="UP000652761"/>
    </source>
</evidence>
<dbReference type="Proteomes" id="UP000652761">
    <property type="component" value="Unassembled WGS sequence"/>
</dbReference>
<proteinExistence type="predicted"/>
<organism evidence="2 3">
    <name type="scientific">Colocasia esculenta</name>
    <name type="common">Wild taro</name>
    <name type="synonym">Arum esculentum</name>
    <dbReference type="NCBI Taxonomy" id="4460"/>
    <lineage>
        <taxon>Eukaryota</taxon>
        <taxon>Viridiplantae</taxon>
        <taxon>Streptophyta</taxon>
        <taxon>Embryophyta</taxon>
        <taxon>Tracheophyta</taxon>
        <taxon>Spermatophyta</taxon>
        <taxon>Magnoliopsida</taxon>
        <taxon>Liliopsida</taxon>
        <taxon>Araceae</taxon>
        <taxon>Aroideae</taxon>
        <taxon>Colocasieae</taxon>
        <taxon>Colocasia</taxon>
    </lineage>
</organism>
<sequence>MKGARACAGKSAHDGCWGIFIAQHLTMHSDTSLAQAHAPAPVPKEHGLGGPSIMERFKRMAPPSFKRESQPLLAES</sequence>
<keyword evidence="3" id="KW-1185">Reference proteome</keyword>
<comment type="caution">
    <text evidence="2">The sequence shown here is derived from an EMBL/GenBank/DDBJ whole genome shotgun (WGS) entry which is preliminary data.</text>
</comment>
<feature type="region of interest" description="Disordered" evidence="1">
    <location>
        <begin position="31"/>
        <end position="52"/>
    </location>
</feature>
<reference evidence="2" key="1">
    <citation type="submission" date="2017-07" db="EMBL/GenBank/DDBJ databases">
        <title>Taro Niue Genome Assembly and Annotation.</title>
        <authorList>
            <person name="Atibalentja N."/>
            <person name="Keating K."/>
            <person name="Fields C.J."/>
        </authorList>
    </citation>
    <scope>NUCLEOTIDE SEQUENCE</scope>
    <source>
        <strain evidence="2">Niue_2</strain>
        <tissue evidence="2">Leaf</tissue>
    </source>
</reference>
<dbReference type="OrthoDB" id="1435433at2759"/>
<evidence type="ECO:0000313" key="2">
    <source>
        <dbReference type="EMBL" id="MQM07692.1"/>
    </source>
</evidence>